<dbReference type="Pfam" id="PF01431">
    <property type="entry name" value="Peptidase_M13"/>
    <property type="match status" value="1"/>
</dbReference>
<dbReference type="EC" id="3.4.24.-" evidence="10"/>
<dbReference type="InterPro" id="IPR008753">
    <property type="entry name" value="Peptidase_M13_N"/>
</dbReference>
<keyword evidence="4" id="KW-0479">Metal-binding</keyword>
<evidence type="ECO:0000259" key="9">
    <source>
        <dbReference type="Pfam" id="PF05649"/>
    </source>
</evidence>
<accession>A0A239W1C9</accession>
<feature type="domain" description="Peptidase M13 N-terminal" evidence="9">
    <location>
        <begin position="14"/>
        <end position="400"/>
    </location>
</feature>
<name>A0A239W1C9_9ACTN</name>
<dbReference type="EMBL" id="LT906441">
    <property type="protein sequence ID" value="SNV27979.1"/>
    <property type="molecule type" value="Genomic_DNA"/>
</dbReference>
<dbReference type="SUPFAM" id="SSF55486">
    <property type="entry name" value="Metalloproteases ('zincins'), catalytic domain"/>
    <property type="match status" value="1"/>
</dbReference>
<keyword evidence="6" id="KW-0862">Zinc</keyword>
<dbReference type="GO" id="GO:0005886">
    <property type="term" value="C:plasma membrane"/>
    <property type="evidence" value="ECO:0007669"/>
    <property type="project" value="TreeGrafter"/>
</dbReference>
<keyword evidence="5 10" id="KW-0378">Hydrolase</keyword>
<comment type="cofactor">
    <cofactor evidence="1">
        <name>Zn(2+)</name>
        <dbReference type="ChEBI" id="CHEBI:29105"/>
    </cofactor>
</comment>
<evidence type="ECO:0000256" key="4">
    <source>
        <dbReference type="ARBA" id="ARBA00022723"/>
    </source>
</evidence>
<evidence type="ECO:0000313" key="10">
    <source>
        <dbReference type="EMBL" id="SNV27979.1"/>
    </source>
</evidence>
<dbReference type="KEGG" id="cgrn:4412665_00091"/>
<evidence type="ECO:0000256" key="3">
    <source>
        <dbReference type="ARBA" id="ARBA00022670"/>
    </source>
</evidence>
<feature type="domain" description="Peptidase M13 C-terminal" evidence="8">
    <location>
        <begin position="452"/>
        <end position="659"/>
    </location>
</feature>
<dbReference type="InterPro" id="IPR018497">
    <property type="entry name" value="Peptidase_M13_C"/>
</dbReference>
<dbReference type="RefSeq" id="WP_065860426.1">
    <property type="nucleotide sequence ID" value="NZ_LT906441.1"/>
</dbReference>
<dbReference type="Pfam" id="PF05649">
    <property type="entry name" value="Peptidase_M13_N"/>
    <property type="match status" value="1"/>
</dbReference>
<keyword evidence="7" id="KW-0482">Metalloprotease</keyword>
<dbReference type="InterPro" id="IPR042089">
    <property type="entry name" value="Peptidase_M13_dom_2"/>
</dbReference>
<dbReference type="Gene3D" id="1.10.1380.10">
    <property type="entry name" value="Neutral endopeptidase , domain2"/>
    <property type="match status" value="1"/>
</dbReference>
<dbReference type="PRINTS" id="PR00786">
    <property type="entry name" value="NEPRILYSIN"/>
</dbReference>
<comment type="similarity">
    <text evidence="2">Belongs to the peptidase M13 family.</text>
</comment>
<dbReference type="AlphaFoldDB" id="A0A239W1C9"/>
<evidence type="ECO:0000313" key="11">
    <source>
        <dbReference type="Proteomes" id="UP000215332"/>
    </source>
</evidence>
<evidence type="ECO:0000256" key="7">
    <source>
        <dbReference type="ARBA" id="ARBA00023049"/>
    </source>
</evidence>
<dbReference type="Proteomes" id="UP000215332">
    <property type="component" value="Chromosome 1"/>
</dbReference>
<dbReference type="GO" id="GO:0016485">
    <property type="term" value="P:protein processing"/>
    <property type="evidence" value="ECO:0007669"/>
    <property type="project" value="TreeGrafter"/>
</dbReference>
<dbReference type="InterPro" id="IPR000718">
    <property type="entry name" value="Peptidase_M13"/>
</dbReference>
<evidence type="ECO:0000256" key="1">
    <source>
        <dbReference type="ARBA" id="ARBA00001947"/>
    </source>
</evidence>
<evidence type="ECO:0000256" key="6">
    <source>
        <dbReference type="ARBA" id="ARBA00022833"/>
    </source>
</evidence>
<gene>
    <name evidence="10" type="primary">pepO</name>
    <name evidence="10" type="ORF">SAMEA4412665_00091</name>
</gene>
<dbReference type="PANTHER" id="PTHR11733:SF167">
    <property type="entry name" value="FI17812P1-RELATED"/>
    <property type="match status" value="1"/>
</dbReference>
<evidence type="ECO:0000259" key="8">
    <source>
        <dbReference type="Pfam" id="PF01431"/>
    </source>
</evidence>
<dbReference type="eggNOG" id="COG3590">
    <property type="taxonomic scope" value="Bacteria"/>
</dbReference>
<reference evidence="10 11" key="1">
    <citation type="submission" date="2017-06" db="EMBL/GenBank/DDBJ databases">
        <authorList>
            <consortium name="Pathogen Informatics"/>
        </authorList>
    </citation>
    <scope>NUCLEOTIDE SEQUENCE [LARGE SCALE GENOMIC DNA]</scope>
    <source>
        <strain evidence="10 11">NCTC11865</strain>
    </source>
</reference>
<keyword evidence="3" id="KW-0645">Protease</keyword>
<dbReference type="PROSITE" id="PS51885">
    <property type="entry name" value="NEPRILYSIN"/>
    <property type="match status" value="1"/>
</dbReference>
<evidence type="ECO:0000256" key="5">
    <source>
        <dbReference type="ARBA" id="ARBA00022801"/>
    </source>
</evidence>
<evidence type="ECO:0000256" key="2">
    <source>
        <dbReference type="ARBA" id="ARBA00007357"/>
    </source>
</evidence>
<dbReference type="CDD" id="cd08662">
    <property type="entry name" value="M13"/>
    <property type="match status" value="1"/>
</dbReference>
<dbReference type="GO" id="GO:0046872">
    <property type="term" value="F:metal ion binding"/>
    <property type="evidence" value="ECO:0007669"/>
    <property type="project" value="UniProtKB-KW"/>
</dbReference>
<sequence length="662" mass="73906">MAELFPDRDESIRPGDDLYQHVNGAWERVTEIPSDQASTGSFRVLRDNSEAAVHQILADLSSGGATQLRALAPEATDHEIEVMAELYRRFMDVDAVDAAGTTPLRPYLAQIDAITDAADLMAVLGAQHRQGVGGLFYLENESDPADSTHYVAWMGQSGLGLPDEAYYRDDDKAEIRTKYQAHVTRMLTLAGLDEPETRAHGVVDLETRIASHHWDQVRTRDSRASFNPTTFDDLADAHPGLHLRTWLTAARIPAEAVCHVIDNQPSFFEGIERLLASSPIEQWRDWATWHVISDLAPFLPSEFVEANFDFHGRTLSGAQQLRERWKRAVGFVESAIGEAVGKLYVARHFPPAAKERMDDLVANLLAAYRQSIGSLDWMGEQTRTEALEKLTNFRPKIGYPDRWRDFSGLLIPEGSLVDAVAAVSSFQLDRMIEKLSGPIDPDEWLMFPQTVNAYYHPLRNEIVFPAAILQPPFFDMTADDAVNYGGIGAVIGHEIGHGFDDQGSTYDGHGALRDWWSADDRAAFEERTKALISQYDALVPRQLQPDGPHVNGALTIGENIGDLGGLSIAYRALQISYQDAGGAPEPVDGLSWQQRFFLSYAAIWREKVRDEACRTQLATDPHSPTQFRCNQIVRNVDAFYDAFDVTPDDALWLDPSQRVSIW</sequence>
<dbReference type="InterPro" id="IPR024079">
    <property type="entry name" value="MetalloPept_cat_dom_sf"/>
</dbReference>
<dbReference type="PANTHER" id="PTHR11733">
    <property type="entry name" value="ZINC METALLOPROTEASE FAMILY M13 NEPRILYSIN-RELATED"/>
    <property type="match status" value="1"/>
</dbReference>
<organism evidence="10 11">
    <name type="scientific">Cutibacterium granulosum</name>
    <dbReference type="NCBI Taxonomy" id="33011"/>
    <lineage>
        <taxon>Bacteria</taxon>
        <taxon>Bacillati</taxon>
        <taxon>Actinomycetota</taxon>
        <taxon>Actinomycetes</taxon>
        <taxon>Propionibacteriales</taxon>
        <taxon>Propionibacteriaceae</taxon>
        <taxon>Cutibacterium</taxon>
    </lineage>
</organism>
<dbReference type="GO" id="GO:0004222">
    <property type="term" value="F:metalloendopeptidase activity"/>
    <property type="evidence" value="ECO:0007669"/>
    <property type="project" value="InterPro"/>
</dbReference>
<dbReference type="Gene3D" id="3.40.390.10">
    <property type="entry name" value="Collagenase (Catalytic Domain)"/>
    <property type="match status" value="1"/>
</dbReference>
<protein>
    <submittedName>
        <fullName evidence="10">Neutral endopeptidase</fullName>
        <ecNumber evidence="10">3.4.24.-</ecNumber>
    </submittedName>
</protein>
<proteinExistence type="inferred from homology"/>